<dbReference type="InterPro" id="IPR043129">
    <property type="entry name" value="ATPase_NBD"/>
</dbReference>
<dbReference type="PANTHER" id="PTHR32432">
    <property type="entry name" value="CELL DIVISION PROTEIN FTSA-RELATED"/>
    <property type="match status" value="1"/>
</dbReference>
<dbReference type="SUPFAM" id="SSF53067">
    <property type="entry name" value="Actin-like ATPase domain"/>
    <property type="match status" value="1"/>
</dbReference>
<keyword evidence="2" id="KW-1185">Reference proteome</keyword>
<organism evidence="1 2">
    <name type="scientific">Arthrobacter caoxuetaonis</name>
    <dbReference type="NCBI Taxonomy" id="2886935"/>
    <lineage>
        <taxon>Bacteria</taxon>
        <taxon>Bacillati</taxon>
        <taxon>Actinomycetota</taxon>
        <taxon>Actinomycetes</taxon>
        <taxon>Micrococcales</taxon>
        <taxon>Micrococcaceae</taxon>
        <taxon>Arthrobacter</taxon>
    </lineage>
</organism>
<dbReference type="PANTHER" id="PTHR32432:SF3">
    <property type="entry name" value="ETHANOLAMINE UTILIZATION PROTEIN EUTJ"/>
    <property type="match status" value="1"/>
</dbReference>
<name>A0A9X1MGM3_9MICC</name>
<dbReference type="Gene3D" id="3.30.1490.300">
    <property type="match status" value="1"/>
</dbReference>
<dbReference type="Proteomes" id="UP001139158">
    <property type="component" value="Unassembled WGS sequence"/>
</dbReference>
<gene>
    <name evidence="1" type="primary">pilM</name>
    <name evidence="1" type="ORF">LJ757_15785</name>
</gene>
<sequence>MADSVIGIDFGSSGIKLAEVRTVKGISTVLKQAYMPLEPGQIVDGAPDPKAAGNIAAELKTLLSTEKFTTRDAVMGLNSVDDIFVNRASAPWHAPRDFHSAIAFDIIADPSLLVGAPEDVIIDAVVFDEFTDPATEKRRLDVLLCGVTSKLVNTQVEILQKAGLNPSGADLSGLASLRALGKVHRPADNLDVIVDVGRDALSVLIHDNGKPYSLTLQTGAAGEAASLEIAEAIQDEDTERISREKVVFSRDYRVRRAVDDYCFTATGAIRGAIQSYLDLRKSPASLAGITLIGGGALLHGLREAVQDSLGISTVIGKFDPSIQGDPARYYLGPVLSADYTAAVGLAMGATA</sequence>
<dbReference type="InterPro" id="IPR005883">
    <property type="entry name" value="PilM"/>
</dbReference>
<evidence type="ECO:0000313" key="1">
    <source>
        <dbReference type="EMBL" id="MCC3299251.1"/>
    </source>
</evidence>
<dbReference type="RefSeq" id="WP_227897239.1">
    <property type="nucleotide sequence ID" value="NZ_CP099467.1"/>
</dbReference>
<reference evidence="1" key="1">
    <citation type="submission" date="2021-10" db="EMBL/GenBank/DDBJ databases">
        <title>Novel species in genus Arthrobacter.</title>
        <authorList>
            <person name="Liu Y."/>
        </authorList>
    </citation>
    <scope>NUCLEOTIDE SEQUENCE</scope>
    <source>
        <strain evidence="1">Zg-Y453</strain>
    </source>
</reference>
<dbReference type="InterPro" id="IPR050696">
    <property type="entry name" value="FtsA/MreB"/>
</dbReference>
<comment type="caution">
    <text evidence="1">The sequence shown here is derived from an EMBL/GenBank/DDBJ whole genome shotgun (WGS) entry which is preliminary data.</text>
</comment>
<evidence type="ECO:0000313" key="2">
    <source>
        <dbReference type="Proteomes" id="UP001139158"/>
    </source>
</evidence>
<dbReference type="Gene3D" id="3.30.420.40">
    <property type="match status" value="2"/>
</dbReference>
<protein>
    <submittedName>
        <fullName evidence="1">Pilus assembly protein PilM</fullName>
    </submittedName>
</protein>
<dbReference type="Pfam" id="PF11104">
    <property type="entry name" value="PilM_2"/>
    <property type="match status" value="1"/>
</dbReference>
<proteinExistence type="predicted"/>
<dbReference type="EMBL" id="JAJFZV010000018">
    <property type="protein sequence ID" value="MCC3299251.1"/>
    <property type="molecule type" value="Genomic_DNA"/>
</dbReference>
<accession>A0A9X1MGM3</accession>
<dbReference type="AlphaFoldDB" id="A0A9X1MGM3"/>